<dbReference type="OrthoDB" id="445986at2759"/>
<dbReference type="Proteomes" id="UP000601435">
    <property type="component" value="Unassembled WGS sequence"/>
</dbReference>
<reference evidence="2" key="1">
    <citation type="submission" date="2021-02" db="EMBL/GenBank/DDBJ databases">
        <authorList>
            <person name="Dougan E. K."/>
            <person name="Rhodes N."/>
            <person name="Thang M."/>
            <person name="Chan C."/>
        </authorList>
    </citation>
    <scope>NUCLEOTIDE SEQUENCE</scope>
</reference>
<name>A0A812TCM0_9DINO</name>
<dbReference type="EMBL" id="CAJNJA010024031">
    <property type="protein sequence ID" value="CAE7520851.1"/>
    <property type="molecule type" value="Genomic_DNA"/>
</dbReference>
<feature type="region of interest" description="Disordered" evidence="1">
    <location>
        <begin position="501"/>
        <end position="521"/>
    </location>
</feature>
<evidence type="ECO:0000313" key="3">
    <source>
        <dbReference type="Proteomes" id="UP000601435"/>
    </source>
</evidence>
<comment type="caution">
    <text evidence="2">The sequence shown here is derived from an EMBL/GenBank/DDBJ whole genome shotgun (WGS) entry which is preliminary data.</text>
</comment>
<proteinExistence type="predicted"/>
<evidence type="ECO:0000313" key="2">
    <source>
        <dbReference type="EMBL" id="CAE7520851.1"/>
    </source>
</evidence>
<dbReference type="AlphaFoldDB" id="A0A812TCM0"/>
<organism evidence="2 3">
    <name type="scientific">Symbiodinium necroappetens</name>
    <dbReference type="NCBI Taxonomy" id="1628268"/>
    <lineage>
        <taxon>Eukaryota</taxon>
        <taxon>Sar</taxon>
        <taxon>Alveolata</taxon>
        <taxon>Dinophyceae</taxon>
        <taxon>Suessiales</taxon>
        <taxon>Symbiodiniaceae</taxon>
        <taxon>Symbiodinium</taxon>
    </lineage>
</organism>
<gene>
    <name evidence="2" type="primary">rsmF</name>
    <name evidence="2" type="ORF">SNEC2469_LOCUS14899</name>
</gene>
<accession>A0A812TCM0</accession>
<protein>
    <submittedName>
        <fullName evidence="2">RsmF protein</fullName>
    </submittedName>
</protein>
<evidence type="ECO:0000256" key="1">
    <source>
        <dbReference type="SAM" id="MobiDB-lite"/>
    </source>
</evidence>
<sequence>MALHVVGRAVGGASQGASRGTVAAVVAATLSAVAEPLQSEDDVKSTLSEHLVKLPLFEALNTAWVNLLPRSLRGAAAGALASALAAHSTEASLVHLDRALLFQDALYGAARNQVHAMVTALNPLRARSSLGHFINVLVAATAAHMVSVQGKEVLECCLATRGPKKQLCLELLQPARWFRDGALHALLVGLSLALGSLATLQVGKLGSFLFRLILRRPRGLLLGGMMLALCRLRLRRGAASEDKSSHISQNLPALLLSKVAEVGRASAKADEAKPETETQVTGEVAQVGAELTTPTPPTVGLKEVALESTQREAEPIILVPAADLEVQSAPALDSETAVHMEAKLGASAETEGPRTFARYTPVVMTQIAGRSVTPHREGHASVPLAQTQVYRLSHGVIQSAPRRGSSYTIPVAVRPRHSLPGQSAGAPAGHVSLRLASAGSARIVRPAVPPTQVRGVATPVYRSTGHLTEPKEVTPPPRVFVPAPVVGARAAAVPVHYSPDGHPAASVTATQSWSPPKKTHL</sequence>
<keyword evidence="3" id="KW-1185">Reference proteome</keyword>